<gene>
    <name evidence="4" type="ORF">Aconfl_31350</name>
</gene>
<feature type="domain" description="Peptidase M56" evidence="3">
    <location>
        <begin position="162"/>
        <end position="263"/>
    </location>
</feature>
<feature type="region of interest" description="Disordered" evidence="1">
    <location>
        <begin position="603"/>
        <end position="627"/>
    </location>
</feature>
<keyword evidence="2" id="KW-1133">Transmembrane helix</keyword>
<keyword evidence="5" id="KW-1185">Reference proteome</keyword>
<dbReference type="InterPro" id="IPR052173">
    <property type="entry name" value="Beta-lactam_resp_regulator"/>
</dbReference>
<dbReference type="Pfam" id="PF05569">
    <property type="entry name" value="Peptidase_M56"/>
    <property type="match status" value="1"/>
</dbReference>
<dbReference type="PANTHER" id="PTHR34978:SF3">
    <property type="entry name" value="SLR0241 PROTEIN"/>
    <property type="match status" value="1"/>
</dbReference>
<evidence type="ECO:0000313" key="4">
    <source>
        <dbReference type="EMBL" id="GMQ30492.1"/>
    </source>
</evidence>
<evidence type="ECO:0000256" key="2">
    <source>
        <dbReference type="SAM" id="Phobius"/>
    </source>
</evidence>
<feature type="transmembrane region" description="Helical" evidence="2">
    <location>
        <begin position="6"/>
        <end position="22"/>
    </location>
</feature>
<dbReference type="RefSeq" id="WP_338225196.1">
    <property type="nucleotide sequence ID" value="NZ_BTPD01000010.1"/>
</dbReference>
<comment type="caution">
    <text evidence="4">The sequence shown here is derived from an EMBL/GenBank/DDBJ whole genome shotgun (WGS) entry which is preliminary data.</text>
</comment>
<dbReference type="InterPro" id="IPR008756">
    <property type="entry name" value="Peptidase_M56"/>
</dbReference>
<feature type="transmembrane region" description="Helical" evidence="2">
    <location>
        <begin position="99"/>
        <end position="117"/>
    </location>
</feature>
<accession>A0ABQ6PSF0</accession>
<protein>
    <recommendedName>
        <fullName evidence="3">Peptidase M56 domain-containing protein</fullName>
    </recommendedName>
</protein>
<name>A0ABQ6PSF0_9BACT</name>
<dbReference type="PANTHER" id="PTHR34978">
    <property type="entry name" value="POSSIBLE SENSOR-TRANSDUCER PROTEIN BLAR"/>
    <property type="match status" value="1"/>
</dbReference>
<dbReference type="EMBL" id="BTPD01000010">
    <property type="protein sequence ID" value="GMQ30492.1"/>
    <property type="molecule type" value="Genomic_DNA"/>
</dbReference>
<evidence type="ECO:0000256" key="1">
    <source>
        <dbReference type="SAM" id="MobiDB-lite"/>
    </source>
</evidence>
<keyword evidence="2" id="KW-0472">Membrane</keyword>
<dbReference type="CDD" id="cd07341">
    <property type="entry name" value="M56_BlaR1_MecR1_like"/>
    <property type="match status" value="1"/>
</dbReference>
<feature type="transmembrane region" description="Helical" evidence="2">
    <location>
        <begin position="274"/>
        <end position="292"/>
    </location>
</feature>
<dbReference type="Proteomes" id="UP001338309">
    <property type="component" value="Unassembled WGS sequence"/>
</dbReference>
<sequence length="735" mass="84895">MEYLLKSVLCLLLLLLFHRLFLQQEVLHRFNRFYLLASVLGSFLIPLITFEIEKEVPLPPVSEVVFSGESYSKDFLTTPTLTEMAPVASTSKAEIPWTAIAWTVYLSGVLIFLIRFLRNIRIIWDQIRRNIRVIYKEETLVLLDREISPFSFLSYIFFSKSTYENEGIPEAVFLHEQCHVREKHSWDILLLEVLLIPFWFHPGLHFALQSIRLNHEFIADQEVVKSTSVQDYQFLLVSVLSGQNRFTLGTDLNFSLTKKRFTMMKKTPKPGIQVLKLASLVVFLGVVVTVFAEKVFVNTPVFSKGIEATSLSSDKEKKVLLSLKESGEILFEGKSVSKEQLLTYLSEIEGQDILVELFADPGVQMGDLAEIQDLLRGQSIRKLSYQQAALPKSVDEQETQREKKYRDAVFMIESEDMEYTQKSYSALSTKEKEGLLLPKHTEKKTPDPQAFESWKNKEEVALWIDGKPVENSVLDSYKPEDFVWAFQSRVFPNARSEKYPQPFQVSLYKEAYFDQKLGPSSEMFQPLTNQDTITLTQRNLTSFKDLSRYPDPVTAYLQKNARYEKLKSDGNADSPQVKAELESLYQELNAIYNQTPANRQKRLVKPLPLDPSSSQKESKGKAMAEVSSDPNSIPFSMVNAPLYKSEALKMYIKLYGEYQTKAYENQLFSKWTDQEIIDLEKDFQDLRTRFSLLSPIERTQVQRVNFPFFKTEKNGITIYKKIEDLTEEERRSMAC</sequence>
<reference evidence="4 5" key="1">
    <citation type="submission" date="2023-08" db="EMBL/GenBank/DDBJ databases">
        <title>Draft genome sequence of Algoriphagus confluentis.</title>
        <authorList>
            <person name="Takatani N."/>
            <person name="Hosokawa M."/>
            <person name="Sawabe T."/>
        </authorList>
    </citation>
    <scope>NUCLEOTIDE SEQUENCE [LARGE SCALE GENOMIC DNA]</scope>
    <source>
        <strain evidence="4 5">NBRC 111222</strain>
    </source>
</reference>
<organism evidence="4 5">
    <name type="scientific">Algoriphagus confluentis</name>
    <dbReference type="NCBI Taxonomy" id="1697556"/>
    <lineage>
        <taxon>Bacteria</taxon>
        <taxon>Pseudomonadati</taxon>
        <taxon>Bacteroidota</taxon>
        <taxon>Cytophagia</taxon>
        <taxon>Cytophagales</taxon>
        <taxon>Cyclobacteriaceae</taxon>
        <taxon>Algoriphagus</taxon>
    </lineage>
</organism>
<keyword evidence="2" id="KW-0812">Transmembrane</keyword>
<evidence type="ECO:0000313" key="5">
    <source>
        <dbReference type="Proteomes" id="UP001338309"/>
    </source>
</evidence>
<feature type="transmembrane region" description="Helical" evidence="2">
    <location>
        <begin position="34"/>
        <end position="52"/>
    </location>
</feature>
<proteinExistence type="predicted"/>
<evidence type="ECO:0000259" key="3">
    <source>
        <dbReference type="Pfam" id="PF05569"/>
    </source>
</evidence>